<dbReference type="EMBL" id="FTNM01000001">
    <property type="protein sequence ID" value="SIQ58782.1"/>
    <property type="molecule type" value="Genomic_DNA"/>
</dbReference>
<evidence type="ECO:0000256" key="1">
    <source>
        <dbReference type="ARBA" id="ARBA00004141"/>
    </source>
</evidence>
<dbReference type="PANTHER" id="PTHR21016">
    <property type="entry name" value="BETA-AMYLOID BINDING PROTEIN-RELATED"/>
    <property type="match status" value="1"/>
</dbReference>
<comment type="subcellular location">
    <subcellularLocation>
        <location evidence="1">Membrane</location>
        <topology evidence="1">Multi-pass membrane protein</topology>
    </subcellularLocation>
</comment>
<protein>
    <submittedName>
        <fullName evidence="7">TM2 domain-containing protein</fullName>
    </submittedName>
</protein>
<sequence>MANVFNLMPELEPDEMAYVQGLLNAMSDYEAQQFVSVYRSRRREPLLVLITAVIGFFGVAGVHRFVLGHIGMGLLYLFTAGLCFIGTIVDVINYKRLAFEYNIKEAQQAHAIVMAQSGNYGGSGGYGV</sequence>
<dbReference type="OrthoDB" id="9816361at2"/>
<accession>A0A1N6TZJ0</accession>
<keyword evidence="3 5" id="KW-1133">Transmembrane helix</keyword>
<keyword evidence="2 5" id="KW-0812">Transmembrane</keyword>
<evidence type="ECO:0000256" key="5">
    <source>
        <dbReference type="SAM" id="Phobius"/>
    </source>
</evidence>
<evidence type="ECO:0000259" key="6">
    <source>
        <dbReference type="Pfam" id="PF05154"/>
    </source>
</evidence>
<evidence type="ECO:0000313" key="8">
    <source>
        <dbReference type="Proteomes" id="UP000185924"/>
    </source>
</evidence>
<dbReference type="InterPro" id="IPR007829">
    <property type="entry name" value="TM2"/>
</dbReference>
<dbReference type="AlphaFoldDB" id="A0A1N6TZJ0"/>
<dbReference type="STRING" id="1077936.SAMN05421545_0595"/>
<dbReference type="RefSeq" id="WP_007653518.1">
    <property type="nucleotide sequence ID" value="NZ_FTNM01000001.1"/>
</dbReference>
<dbReference type="PANTHER" id="PTHR21016:SF25">
    <property type="entry name" value="TM2 DOMAIN-CONTAINING PROTEIN DDB_G0277895-RELATED"/>
    <property type="match status" value="1"/>
</dbReference>
<dbReference type="Proteomes" id="UP000185924">
    <property type="component" value="Unassembled WGS sequence"/>
</dbReference>
<organism evidence="7 8">
    <name type="scientific">Pontibacter lucknowensis</name>
    <dbReference type="NCBI Taxonomy" id="1077936"/>
    <lineage>
        <taxon>Bacteria</taxon>
        <taxon>Pseudomonadati</taxon>
        <taxon>Bacteroidota</taxon>
        <taxon>Cytophagia</taxon>
        <taxon>Cytophagales</taxon>
        <taxon>Hymenobacteraceae</taxon>
        <taxon>Pontibacter</taxon>
    </lineage>
</organism>
<evidence type="ECO:0000313" key="7">
    <source>
        <dbReference type="EMBL" id="SIQ58782.1"/>
    </source>
</evidence>
<dbReference type="Pfam" id="PF05154">
    <property type="entry name" value="TM2"/>
    <property type="match status" value="1"/>
</dbReference>
<feature type="domain" description="TM2" evidence="6">
    <location>
        <begin position="49"/>
        <end position="92"/>
    </location>
</feature>
<keyword evidence="8" id="KW-1185">Reference proteome</keyword>
<dbReference type="InterPro" id="IPR050932">
    <property type="entry name" value="TM2D1-3-like"/>
</dbReference>
<feature type="transmembrane region" description="Helical" evidence="5">
    <location>
        <begin position="73"/>
        <end position="94"/>
    </location>
</feature>
<feature type="transmembrane region" description="Helical" evidence="5">
    <location>
        <begin position="46"/>
        <end position="67"/>
    </location>
</feature>
<name>A0A1N6TZJ0_9BACT</name>
<reference evidence="8" key="1">
    <citation type="submission" date="2017-01" db="EMBL/GenBank/DDBJ databases">
        <authorList>
            <person name="Varghese N."/>
            <person name="Submissions S."/>
        </authorList>
    </citation>
    <scope>NUCLEOTIDE SEQUENCE [LARGE SCALE GENOMIC DNA]</scope>
    <source>
        <strain evidence="8">DM9</strain>
    </source>
</reference>
<evidence type="ECO:0000256" key="2">
    <source>
        <dbReference type="ARBA" id="ARBA00022692"/>
    </source>
</evidence>
<dbReference type="GO" id="GO:0016020">
    <property type="term" value="C:membrane"/>
    <property type="evidence" value="ECO:0007669"/>
    <property type="project" value="UniProtKB-SubCell"/>
</dbReference>
<keyword evidence="4 5" id="KW-0472">Membrane</keyword>
<evidence type="ECO:0000256" key="3">
    <source>
        <dbReference type="ARBA" id="ARBA00022989"/>
    </source>
</evidence>
<proteinExistence type="predicted"/>
<gene>
    <name evidence="7" type="ORF">SAMN05421545_0595</name>
</gene>
<evidence type="ECO:0000256" key="4">
    <source>
        <dbReference type="ARBA" id="ARBA00023136"/>
    </source>
</evidence>